<accession>A0AAV5W1I3</accession>
<reference evidence="1" key="1">
    <citation type="submission" date="2023-10" db="EMBL/GenBank/DDBJ databases">
        <title>Genome assembly of Pristionchus species.</title>
        <authorList>
            <person name="Yoshida K."/>
            <person name="Sommer R.J."/>
        </authorList>
    </citation>
    <scope>NUCLEOTIDE SEQUENCE</scope>
    <source>
        <strain evidence="1">RS5133</strain>
    </source>
</reference>
<gene>
    <name evidence="1" type="ORF">PFISCL1PPCAC_16740</name>
</gene>
<dbReference type="Proteomes" id="UP001432322">
    <property type="component" value="Unassembled WGS sequence"/>
</dbReference>
<dbReference type="Gene3D" id="3.30.40.10">
    <property type="entry name" value="Zinc/RING finger domain, C3HC4 (zinc finger)"/>
    <property type="match status" value="1"/>
</dbReference>
<sequence>MTNSRLKLQSTFNCPVCGDEFRSHLAMSCVNMPGKKELNRSAETHSFCAECVRGYAKAAGDQNVIVRSGIGIKCMESECECILLR</sequence>
<name>A0AAV5W1I3_9BILA</name>
<keyword evidence="2" id="KW-1185">Reference proteome</keyword>
<dbReference type="AlphaFoldDB" id="A0AAV5W1I3"/>
<protein>
    <submittedName>
        <fullName evidence="1">Uncharacterized protein</fullName>
    </submittedName>
</protein>
<organism evidence="1 2">
    <name type="scientific">Pristionchus fissidentatus</name>
    <dbReference type="NCBI Taxonomy" id="1538716"/>
    <lineage>
        <taxon>Eukaryota</taxon>
        <taxon>Metazoa</taxon>
        <taxon>Ecdysozoa</taxon>
        <taxon>Nematoda</taxon>
        <taxon>Chromadorea</taxon>
        <taxon>Rhabditida</taxon>
        <taxon>Rhabditina</taxon>
        <taxon>Diplogasteromorpha</taxon>
        <taxon>Diplogasteroidea</taxon>
        <taxon>Neodiplogasteridae</taxon>
        <taxon>Pristionchus</taxon>
    </lineage>
</organism>
<comment type="caution">
    <text evidence="1">The sequence shown here is derived from an EMBL/GenBank/DDBJ whole genome shotgun (WGS) entry which is preliminary data.</text>
</comment>
<evidence type="ECO:0000313" key="1">
    <source>
        <dbReference type="EMBL" id="GMT25443.1"/>
    </source>
</evidence>
<evidence type="ECO:0000313" key="2">
    <source>
        <dbReference type="Proteomes" id="UP001432322"/>
    </source>
</evidence>
<dbReference type="InterPro" id="IPR013083">
    <property type="entry name" value="Znf_RING/FYVE/PHD"/>
</dbReference>
<dbReference type="SUPFAM" id="SSF57850">
    <property type="entry name" value="RING/U-box"/>
    <property type="match status" value="1"/>
</dbReference>
<proteinExistence type="predicted"/>
<dbReference type="EMBL" id="BTSY01000004">
    <property type="protein sequence ID" value="GMT25443.1"/>
    <property type="molecule type" value="Genomic_DNA"/>
</dbReference>
<feature type="non-terminal residue" evidence="1">
    <location>
        <position position="85"/>
    </location>
</feature>